<sequence length="48" mass="5213">MMACSLNGLTVGDSLAENHRTSPSRFDPLDSPARSETIGYSRLNGHFC</sequence>
<proteinExistence type="predicted"/>
<evidence type="ECO:0000256" key="1">
    <source>
        <dbReference type="SAM" id="MobiDB-lite"/>
    </source>
</evidence>
<reference evidence="2" key="1">
    <citation type="submission" date="2019-09" db="EMBL/GenBank/DDBJ databases">
        <authorList>
            <person name="Zhang L."/>
        </authorList>
    </citation>
    <scope>NUCLEOTIDE SEQUENCE</scope>
</reference>
<accession>A0A5K1DPT6</accession>
<evidence type="ECO:0000313" key="2">
    <source>
        <dbReference type="EMBL" id="VVW40357.1"/>
    </source>
</evidence>
<organism evidence="2">
    <name type="scientific">Nymphaea colorata</name>
    <name type="common">pocket water lily</name>
    <dbReference type="NCBI Taxonomy" id="210225"/>
    <lineage>
        <taxon>Eukaryota</taxon>
        <taxon>Viridiplantae</taxon>
        <taxon>Streptophyta</taxon>
        <taxon>Embryophyta</taxon>
        <taxon>Tracheophyta</taxon>
        <taxon>Spermatophyta</taxon>
        <taxon>Magnoliopsida</taxon>
        <taxon>Nymphaeales</taxon>
        <taxon>Nymphaeaceae</taxon>
        <taxon>Nymphaea</taxon>
    </lineage>
</organism>
<gene>
    <name evidence="2" type="ORF">NYM_LOCUS19933</name>
</gene>
<dbReference type="EMBL" id="LR721783">
    <property type="protein sequence ID" value="VVW40357.1"/>
    <property type="molecule type" value="Genomic_DNA"/>
</dbReference>
<feature type="region of interest" description="Disordered" evidence="1">
    <location>
        <begin position="14"/>
        <end position="33"/>
    </location>
</feature>
<name>A0A5K1DPT6_9MAGN</name>
<protein>
    <submittedName>
        <fullName evidence="2">Uncharacterized protein</fullName>
    </submittedName>
</protein>
<dbReference type="AlphaFoldDB" id="A0A5K1DPT6"/>